<evidence type="ECO:0000313" key="3">
    <source>
        <dbReference type="EMBL" id="KAK3599984.1"/>
    </source>
</evidence>
<dbReference type="InterPro" id="IPR031973">
    <property type="entry name" value="Deltameth_res_prag01"/>
</dbReference>
<dbReference type="EMBL" id="JAEAOA010000768">
    <property type="protein sequence ID" value="KAK3599984.1"/>
    <property type="molecule type" value="Genomic_DNA"/>
</dbReference>
<feature type="domain" description="Deltamethrin resistance protein prag01" evidence="2">
    <location>
        <begin position="46"/>
        <end position="93"/>
    </location>
</feature>
<dbReference type="Proteomes" id="UP001195483">
    <property type="component" value="Unassembled WGS sequence"/>
</dbReference>
<reference evidence="3" key="3">
    <citation type="submission" date="2023-05" db="EMBL/GenBank/DDBJ databases">
        <authorList>
            <person name="Smith C.H."/>
        </authorList>
    </citation>
    <scope>NUCLEOTIDE SEQUENCE</scope>
    <source>
        <strain evidence="3">CHS0354</strain>
        <tissue evidence="3">Mantle</tissue>
    </source>
</reference>
<reference evidence="3" key="1">
    <citation type="journal article" date="2021" name="Genome Biol. Evol.">
        <title>A High-Quality Reference Genome for a Parasitic Bivalve with Doubly Uniparental Inheritance (Bivalvia: Unionida).</title>
        <authorList>
            <person name="Smith C.H."/>
        </authorList>
    </citation>
    <scope>NUCLEOTIDE SEQUENCE</scope>
    <source>
        <strain evidence="3">CHS0354</strain>
    </source>
</reference>
<name>A0AAE0W3R3_9BIVA</name>
<dbReference type="AlphaFoldDB" id="A0AAE0W3R3"/>
<feature type="transmembrane region" description="Helical" evidence="1">
    <location>
        <begin position="68"/>
        <end position="85"/>
    </location>
</feature>
<evidence type="ECO:0000313" key="4">
    <source>
        <dbReference type="Proteomes" id="UP001195483"/>
    </source>
</evidence>
<protein>
    <recommendedName>
        <fullName evidence="2">Deltamethrin resistance protein prag01 domain-containing protein</fullName>
    </recommendedName>
</protein>
<evidence type="ECO:0000256" key="1">
    <source>
        <dbReference type="SAM" id="Phobius"/>
    </source>
</evidence>
<keyword evidence="1" id="KW-0812">Transmembrane</keyword>
<keyword evidence="1" id="KW-1133">Transmembrane helix</keyword>
<gene>
    <name evidence="3" type="ORF">CHS0354_012637</name>
</gene>
<keyword evidence="4" id="KW-1185">Reference proteome</keyword>
<sequence>MFLRKVATKLGNPFTRLQAIRRYGYPAHAKTPKQVVEETKAGMDYLPVPEGSWQAAYQAKVSKGNQQMILAAVFFAVSVAVAWKTNTLYFHGAPDYKSIKVEVPYYKGEIRYRLENEDE</sequence>
<comment type="caution">
    <text evidence="3">The sequence shown here is derived from an EMBL/GenBank/DDBJ whole genome shotgun (WGS) entry which is preliminary data.</text>
</comment>
<organism evidence="3 4">
    <name type="scientific">Potamilus streckersoni</name>
    <dbReference type="NCBI Taxonomy" id="2493646"/>
    <lineage>
        <taxon>Eukaryota</taxon>
        <taxon>Metazoa</taxon>
        <taxon>Spiralia</taxon>
        <taxon>Lophotrochozoa</taxon>
        <taxon>Mollusca</taxon>
        <taxon>Bivalvia</taxon>
        <taxon>Autobranchia</taxon>
        <taxon>Heteroconchia</taxon>
        <taxon>Palaeoheterodonta</taxon>
        <taxon>Unionida</taxon>
        <taxon>Unionoidea</taxon>
        <taxon>Unionidae</taxon>
        <taxon>Ambleminae</taxon>
        <taxon>Lampsilini</taxon>
        <taxon>Potamilus</taxon>
    </lineage>
</organism>
<accession>A0AAE0W3R3</accession>
<reference evidence="3" key="2">
    <citation type="journal article" date="2021" name="Genome Biol. Evol.">
        <title>Developing a high-quality reference genome for a parasitic bivalve with doubly uniparental inheritance (Bivalvia: Unionida).</title>
        <authorList>
            <person name="Smith C.H."/>
        </authorList>
    </citation>
    <scope>NUCLEOTIDE SEQUENCE</scope>
    <source>
        <strain evidence="3">CHS0354</strain>
        <tissue evidence="3">Mantle</tissue>
    </source>
</reference>
<dbReference type="Pfam" id="PF16020">
    <property type="entry name" value="Deltameth_res"/>
    <property type="match status" value="1"/>
</dbReference>
<keyword evidence="1" id="KW-0472">Membrane</keyword>
<evidence type="ECO:0000259" key="2">
    <source>
        <dbReference type="Pfam" id="PF16020"/>
    </source>
</evidence>
<proteinExistence type="predicted"/>